<feature type="binding site" evidence="12">
    <location>
        <position position="280"/>
    </location>
    <ligand>
        <name>substrate</name>
    </ligand>
</feature>
<dbReference type="InterPro" id="IPR012131">
    <property type="entry name" value="Hstdl_DH"/>
</dbReference>
<feature type="binding site" evidence="12">
    <location>
        <position position="277"/>
    </location>
    <ligand>
        <name>Zn(2+)</name>
        <dbReference type="ChEBI" id="CHEBI:29105"/>
    </ligand>
</feature>
<dbReference type="EC" id="1.1.1.23" evidence="4 12"/>
<feature type="binding site" evidence="12">
    <location>
        <position position="347"/>
    </location>
    <ligand>
        <name>substrate</name>
    </ligand>
</feature>
<evidence type="ECO:0000256" key="12">
    <source>
        <dbReference type="HAMAP-Rule" id="MF_01024"/>
    </source>
</evidence>
<feature type="binding site" evidence="12">
    <location>
        <position position="439"/>
    </location>
    <ligand>
        <name>substrate</name>
    </ligand>
</feature>
<evidence type="ECO:0000256" key="3">
    <source>
        <dbReference type="ARBA" id="ARBA00010178"/>
    </source>
</evidence>
<feature type="binding site" evidence="12">
    <location>
        <position position="280"/>
    </location>
    <ligand>
        <name>Zn(2+)</name>
        <dbReference type="ChEBI" id="CHEBI:29105"/>
    </ligand>
</feature>
<evidence type="ECO:0000256" key="5">
    <source>
        <dbReference type="ARBA" id="ARBA00016531"/>
    </source>
</evidence>
<dbReference type="Gene3D" id="3.40.50.1980">
    <property type="entry name" value="Nitrogenase molybdenum iron protein domain"/>
    <property type="match status" value="2"/>
</dbReference>
<dbReference type="Pfam" id="PF00815">
    <property type="entry name" value="Histidinol_dh"/>
    <property type="match status" value="1"/>
</dbReference>
<dbReference type="NCBIfam" id="TIGR00069">
    <property type="entry name" value="hisD"/>
    <property type="match status" value="1"/>
</dbReference>
<accession>A0ABN0TTV1</accession>
<evidence type="ECO:0000256" key="13">
    <source>
        <dbReference type="PIRNR" id="PIRNR000099"/>
    </source>
</evidence>
<feature type="binding site" evidence="12">
    <location>
        <position position="140"/>
    </location>
    <ligand>
        <name>NAD(+)</name>
        <dbReference type="ChEBI" id="CHEBI:57540"/>
    </ligand>
</feature>
<comment type="pathway">
    <text evidence="2 12">Amino-acid biosynthesis; L-histidine biosynthesis; L-histidine from 5-phospho-alpha-D-ribose 1-diphosphate: step 9/9.</text>
</comment>
<dbReference type="PANTHER" id="PTHR21256">
    <property type="entry name" value="HISTIDINOL DEHYDROGENASE HDH"/>
    <property type="match status" value="1"/>
</dbReference>
<keyword evidence="8 12" id="KW-0560">Oxidoreductase</keyword>
<evidence type="ECO:0000256" key="10">
    <source>
        <dbReference type="ARBA" id="ARBA00023102"/>
    </source>
</evidence>
<dbReference type="EMBL" id="BAAABU010000005">
    <property type="protein sequence ID" value="GAA0230054.1"/>
    <property type="molecule type" value="Genomic_DNA"/>
</dbReference>
<keyword evidence="10 12" id="KW-0368">Histidine biosynthesis</keyword>
<dbReference type="InterPro" id="IPR016161">
    <property type="entry name" value="Ald_DH/histidinol_DH"/>
</dbReference>
<keyword evidence="12" id="KW-0028">Amino-acid biosynthesis</keyword>
<evidence type="ECO:0000256" key="4">
    <source>
        <dbReference type="ARBA" id="ARBA00012965"/>
    </source>
</evidence>
<reference evidence="15 16" key="1">
    <citation type="journal article" date="2019" name="Int. J. Syst. Evol. Microbiol.">
        <title>The Global Catalogue of Microorganisms (GCM) 10K type strain sequencing project: providing services to taxonomists for standard genome sequencing and annotation.</title>
        <authorList>
            <consortium name="The Broad Institute Genomics Platform"/>
            <consortium name="The Broad Institute Genome Sequencing Center for Infectious Disease"/>
            <person name="Wu L."/>
            <person name="Ma J."/>
        </authorList>
    </citation>
    <scope>NUCLEOTIDE SEQUENCE [LARGE SCALE GENOMIC DNA]</scope>
    <source>
        <strain evidence="15 16">JCM 3380</strain>
    </source>
</reference>
<evidence type="ECO:0000256" key="1">
    <source>
        <dbReference type="ARBA" id="ARBA00003850"/>
    </source>
</evidence>
<sequence>MTEFATAYPRSMLNRIDLRGRVPSPAELRAALPRAEVDVDAVLHHVRPIVDSVRERGVEAVLEVTERFDKVRPAAVRVPAAELDRALAELDPAVREALEESVARARKVHADQRRADTTTQVVPGGTVTERWVPVARVGLYAPGGLAVYPSSVVMNVVPAQTAGVESLVVCSPPQAEFGGLPHPTILAAAALLGVTEVWAVGGAQAVALLAYGGVDTDGGELAPVDLVTGPGNIYLTAAKRLLRGLIGIDSEAGPTEIAILADETADPVHVAADLISQAEHDTLAASVLVTTSEALADAVDVELERQVGATKHAERIRTALRGKQSGTVLVSTVDDGLTVVNAYAAEHLEIQTDRAREVAARVRAAGAIFVGAHSPVSLGDYCAGSNHVLPTGGCARHSSGLSVQTFLRGIHVVDYSEDALREVADKVVALANAEDLPAHGQAVTARFPR</sequence>
<feature type="binding site" evidence="12">
    <location>
        <position position="380"/>
    </location>
    <ligand>
        <name>substrate</name>
    </ligand>
</feature>
<comment type="caution">
    <text evidence="15">The sequence shown here is derived from an EMBL/GenBank/DDBJ whole genome shotgun (WGS) entry which is preliminary data.</text>
</comment>
<evidence type="ECO:0000256" key="6">
    <source>
        <dbReference type="ARBA" id="ARBA00022723"/>
    </source>
</evidence>
<feature type="active site" description="Proton acceptor" evidence="12">
    <location>
        <position position="347"/>
    </location>
</feature>
<keyword evidence="9 12" id="KW-0520">NAD</keyword>
<feature type="binding site" evidence="12">
    <location>
        <position position="204"/>
    </location>
    <ligand>
        <name>NAD(+)</name>
        <dbReference type="ChEBI" id="CHEBI:57540"/>
    </ligand>
</feature>
<feature type="active site" description="Proton acceptor" evidence="12">
    <location>
        <position position="346"/>
    </location>
</feature>
<dbReference type="PROSITE" id="PS00611">
    <property type="entry name" value="HISOL_DEHYDROGENASE"/>
    <property type="match status" value="1"/>
</dbReference>
<evidence type="ECO:0000256" key="11">
    <source>
        <dbReference type="ARBA" id="ARBA00049489"/>
    </source>
</evidence>
<feature type="binding site" evidence="12">
    <location>
        <position position="439"/>
    </location>
    <ligand>
        <name>Zn(2+)</name>
        <dbReference type="ChEBI" id="CHEBI:29105"/>
    </ligand>
</feature>
<comment type="function">
    <text evidence="1 12">Catalyzes the sequential NAD-dependent oxidations of L-histidinol to L-histidinaldehyde and then to L-histidine.</text>
</comment>
<keyword evidence="6 12" id="KW-0479">Metal-binding</keyword>
<evidence type="ECO:0000256" key="2">
    <source>
        <dbReference type="ARBA" id="ARBA00004940"/>
    </source>
</evidence>
<dbReference type="SUPFAM" id="SSF53720">
    <property type="entry name" value="ALDH-like"/>
    <property type="match status" value="1"/>
</dbReference>
<comment type="cofactor">
    <cofactor evidence="12">
        <name>Zn(2+)</name>
        <dbReference type="ChEBI" id="CHEBI:29105"/>
    </cofactor>
    <text evidence="12">Binds 1 zinc ion per subunit.</text>
</comment>
<dbReference type="Gene3D" id="1.20.5.1300">
    <property type="match status" value="1"/>
</dbReference>
<comment type="similarity">
    <text evidence="3 12 13 14">Belongs to the histidinol dehydrogenase family.</text>
</comment>
<dbReference type="Proteomes" id="UP001500416">
    <property type="component" value="Unassembled WGS sequence"/>
</dbReference>
<name>A0ABN0TTV1_9PSEU</name>
<evidence type="ECO:0000256" key="14">
    <source>
        <dbReference type="RuleBase" id="RU004175"/>
    </source>
</evidence>
<organism evidence="15 16">
    <name type="scientific">Saccharothrix mutabilis subsp. mutabilis</name>
    <dbReference type="NCBI Taxonomy" id="66855"/>
    <lineage>
        <taxon>Bacteria</taxon>
        <taxon>Bacillati</taxon>
        <taxon>Actinomycetota</taxon>
        <taxon>Actinomycetes</taxon>
        <taxon>Pseudonocardiales</taxon>
        <taxon>Pseudonocardiaceae</taxon>
        <taxon>Saccharothrix</taxon>
    </lineage>
</organism>
<protein>
    <recommendedName>
        <fullName evidence="5 12">Histidinol dehydrogenase</fullName>
        <shortName evidence="12">HDH</shortName>
        <ecNumber evidence="4 12">1.1.1.23</ecNumber>
    </recommendedName>
</protein>
<evidence type="ECO:0000256" key="9">
    <source>
        <dbReference type="ARBA" id="ARBA00023027"/>
    </source>
</evidence>
<evidence type="ECO:0000313" key="15">
    <source>
        <dbReference type="EMBL" id="GAA0230054.1"/>
    </source>
</evidence>
<dbReference type="HAMAP" id="MF_01024">
    <property type="entry name" value="HisD"/>
    <property type="match status" value="1"/>
</dbReference>
<dbReference type="InterPro" id="IPR022695">
    <property type="entry name" value="Histidinol_DH_monofunct"/>
</dbReference>
<keyword evidence="7 12" id="KW-0862">Zinc</keyword>
<feature type="binding site" evidence="12">
    <location>
        <position position="255"/>
    </location>
    <ligand>
        <name>substrate</name>
    </ligand>
</feature>
<evidence type="ECO:0000313" key="16">
    <source>
        <dbReference type="Proteomes" id="UP001500416"/>
    </source>
</evidence>
<keyword evidence="16" id="KW-1185">Reference proteome</keyword>
<feature type="binding site" evidence="12">
    <location>
        <position position="434"/>
    </location>
    <ligand>
        <name>substrate</name>
    </ligand>
</feature>
<dbReference type="PRINTS" id="PR00083">
    <property type="entry name" value="HOLDHDRGNASE"/>
</dbReference>
<dbReference type="CDD" id="cd06572">
    <property type="entry name" value="Histidinol_dh"/>
    <property type="match status" value="1"/>
</dbReference>
<evidence type="ECO:0000256" key="8">
    <source>
        <dbReference type="ARBA" id="ARBA00023002"/>
    </source>
</evidence>
<proteinExistence type="inferred from homology"/>
<feature type="binding site" evidence="12">
    <location>
        <position position="277"/>
    </location>
    <ligand>
        <name>substrate</name>
    </ligand>
</feature>
<comment type="catalytic activity">
    <reaction evidence="11 12">
        <text>L-histidinol + 2 NAD(+) + H2O = L-histidine + 2 NADH + 3 H(+)</text>
        <dbReference type="Rhea" id="RHEA:20641"/>
        <dbReference type="ChEBI" id="CHEBI:15377"/>
        <dbReference type="ChEBI" id="CHEBI:15378"/>
        <dbReference type="ChEBI" id="CHEBI:57540"/>
        <dbReference type="ChEBI" id="CHEBI:57595"/>
        <dbReference type="ChEBI" id="CHEBI:57699"/>
        <dbReference type="ChEBI" id="CHEBI:57945"/>
        <dbReference type="EC" id="1.1.1.23"/>
    </reaction>
</comment>
<dbReference type="PIRSF" id="PIRSF000099">
    <property type="entry name" value="Histidinol_dh"/>
    <property type="match status" value="1"/>
</dbReference>
<evidence type="ECO:0000256" key="7">
    <source>
        <dbReference type="ARBA" id="ARBA00022833"/>
    </source>
</evidence>
<feature type="binding site" evidence="12">
    <location>
        <position position="232"/>
    </location>
    <ligand>
        <name>NAD(+)</name>
        <dbReference type="ChEBI" id="CHEBI:57540"/>
    </ligand>
</feature>
<dbReference type="InterPro" id="IPR001692">
    <property type="entry name" value="Histidinol_DH_CS"/>
</dbReference>
<gene>
    <name evidence="12 15" type="primary">hisD</name>
    <name evidence="15" type="ORF">GCM10010492_30670</name>
</gene>
<dbReference type="PANTHER" id="PTHR21256:SF2">
    <property type="entry name" value="HISTIDINE BIOSYNTHESIS TRIFUNCTIONAL PROTEIN"/>
    <property type="match status" value="1"/>
</dbReference>
<feature type="binding site" evidence="12">
    <location>
        <position position="380"/>
    </location>
    <ligand>
        <name>Zn(2+)</name>
        <dbReference type="ChEBI" id="CHEBI:29105"/>
    </ligand>
</feature>